<sequence length="137" mass="15714">IVGCCDIWIFCRTSVNHIEIINMFDKSCQILSLCLMVSMMSVILTVRSSTAMSIRDLLKDVDVDKRATLYRRNMELRQILARIAAEQQMKKVFDVNNSNQPAISNSLKRASVRRSMSDSLRMCLWKVCPAAPWLINK</sequence>
<organism evidence="1">
    <name type="scientific">Arion vulgaris</name>
    <dbReference type="NCBI Taxonomy" id="1028688"/>
    <lineage>
        <taxon>Eukaryota</taxon>
        <taxon>Metazoa</taxon>
        <taxon>Spiralia</taxon>
        <taxon>Lophotrochozoa</taxon>
        <taxon>Mollusca</taxon>
        <taxon>Gastropoda</taxon>
        <taxon>Heterobranchia</taxon>
        <taxon>Euthyneura</taxon>
        <taxon>Panpulmonata</taxon>
        <taxon>Eupulmonata</taxon>
        <taxon>Stylommatophora</taxon>
        <taxon>Helicina</taxon>
        <taxon>Arionoidea</taxon>
        <taxon>Arionidae</taxon>
        <taxon>Arion</taxon>
    </lineage>
</organism>
<protein>
    <submittedName>
        <fullName evidence="1">Uncharacterized protein</fullName>
    </submittedName>
</protein>
<reference evidence="1" key="1">
    <citation type="submission" date="2014-12" db="EMBL/GenBank/DDBJ databases">
        <title>Insight into the proteome of Arion vulgaris.</title>
        <authorList>
            <person name="Aradska J."/>
            <person name="Bulat T."/>
            <person name="Smidak R."/>
            <person name="Sarate P."/>
            <person name="Gangsoo J."/>
            <person name="Sialana F."/>
            <person name="Bilban M."/>
            <person name="Lubec G."/>
        </authorList>
    </citation>
    <scope>NUCLEOTIDE SEQUENCE</scope>
    <source>
        <tissue evidence="1">Skin</tissue>
    </source>
</reference>
<dbReference type="EMBL" id="HACG01002063">
    <property type="protein sequence ID" value="CEK48928.1"/>
    <property type="molecule type" value="Transcribed_RNA"/>
</dbReference>
<evidence type="ECO:0000313" key="1">
    <source>
        <dbReference type="EMBL" id="CEK48928.1"/>
    </source>
</evidence>
<name>A0A0B6XYN0_9EUPU</name>
<dbReference type="AlphaFoldDB" id="A0A0B6XYN0"/>
<feature type="non-terminal residue" evidence="1">
    <location>
        <position position="1"/>
    </location>
</feature>
<gene>
    <name evidence="1" type="primary">ORF5694</name>
</gene>
<accession>A0A0B6XYN0</accession>
<proteinExistence type="predicted"/>